<organism evidence="1 2">
    <name type="scientific">Rhizobium mongolense</name>
    <dbReference type="NCBI Taxonomy" id="57676"/>
    <lineage>
        <taxon>Bacteria</taxon>
        <taxon>Pseudomonadati</taxon>
        <taxon>Pseudomonadota</taxon>
        <taxon>Alphaproteobacteria</taxon>
        <taxon>Hyphomicrobiales</taxon>
        <taxon>Rhizobiaceae</taxon>
        <taxon>Rhizobium/Agrobacterium group</taxon>
        <taxon>Rhizobium</taxon>
    </lineage>
</organism>
<accession>A0A7W6RIS5</accession>
<gene>
    <name evidence="1" type="ORF">GGE12_001007</name>
</gene>
<dbReference type="EMBL" id="JACIGM010000002">
    <property type="protein sequence ID" value="MBB4273253.1"/>
    <property type="molecule type" value="Genomic_DNA"/>
</dbReference>
<dbReference type="InterPro" id="IPR010287">
    <property type="entry name" value="DUF892_YciF-like"/>
</dbReference>
<dbReference type="AlphaFoldDB" id="A0A7W6RIS5"/>
<dbReference type="InterPro" id="IPR012347">
    <property type="entry name" value="Ferritin-like"/>
</dbReference>
<evidence type="ECO:0000313" key="1">
    <source>
        <dbReference type="EMBL" id="MBB4273253.1"/>
    </source>
</evidence>
<dbReference type="Proteomes" id="UP000533641">
    <property type="component" value="Unassembled WGS sequence"/>
</dbReference>
<protein>
    <submittedName>
        <fullName evidence="1">Ferritin-like metal-binding protein YciE</fullName>
    </submittedName>
</protein>
<dbReference type="InterPro" id="IPR047114">
    <property type="entry name" value="YciF"/>
</dbReference>
<dbReference type="PANTHER" id="PTHR30565:SF9">
    <property type="entry name" value="PROTEIN YCIF"/>
    <property type="match status" value="1"/>
</dbReference>
<dbReference type="SUPFAM" id="SSF47240">
    <property type="entry name" value="Ferritin-like"/>
    <property type="match status" value="1"/>
</dbReference>
<dbReference type="Pfam" id="PF05974">
    <property type="entry name" value="DUF892"/>
    <property type="match status" value="1"/>
</dbReference>
<evidence type="ECO:0000313" key="2">
    <source>
        <dbReference type="Proteomes" id="UP000533641"/>
    </source>
</evidence>
<dbReference type="PANTHER" id="PTHR30565">
    <property type="entry name" value="PROTEIN YCIF"/>
    <property type="match status" value="1"/>
</dbReference>
<dbReference type="InterPro" id="IPR009078">
    <property type="entry name" value="Ferritin-like_SF"/>
</dbReference>
<proteinExistence type="predicted"/>
<sequence length="68" mass="7103">MHLSSLIGTSRAASRSGLSLTPTIEEFKGSATLDAGLISAAQAGEHYEIARYGTLIAWTKQLGLKAAI</sequence>
<reference evidence="1 2" key="1">
    <citation type="submission" date="2020-08" db="EMBL/GenBank/DDBJ databases">
        <title>Genomic Encyclopedia of Type Strains, Phase IV (KMG-V): Genome sequencing to study the core and pangenomes of soil and plant-associated prokaryotes.</title>
        <authorList>
            <person name="Whitman W."/>
        </authorList>
    </citation>
    <scope>NUCLEOTIDE SEQUENCE [LARGE SCALE GENOMIC DNA]</scope>
    <source>
        <strain evidence="1 2">SEMIA 402</strain>
    </source>
</reference>
<name>A0A7W6RIS5_9HYPH</name>
<comment type="caution">
    <text evidence="1">The sequence shown here is derived from an EMBL/GenBank/DDBJ whole genome shotgun (WGS) entry which is preliminary data.</text>
</comment>
<dbReference type="Gene3D" id="1.20.1260.10">
    <property type="match status" value="1"/>
</dbReference>